<keyword evidence="9" id="KW-0407">Ion channel</keyword>
<dbReference type="GO" id="GO:0005886">
    <property type="term" value="C:plasma membrane"/>
    <property type="evidence" value="ECO:0007669"/>
    <property type="project" value="UniProtKB-SubCell"/>
</dbReference>
<reference evidence="11" key="2">
    <citation type="journal article" date="2018" name="Sci. Data">
        <title>The draft genome sequence of cork oak.</title>
        <authorList>
            <person name="Ramos A.M."/>
            <person name="Usie A."/>
            <person name="Barbosa P."/>
            <person name="Barros P.M."/>
            <person name="Capote T."/>
            <person name="Chaves I."/>
            <person name="Simoes F."/>
            <person name="Abreu I."/>
            <person name="Carrasquinho I."/>
            <person name="Faro C."/>
            <person name="Guimaraes J.B."/>
            <person name="Mendonca D."/>
            <person name="Nobrega F."/>
            <person name="Rodrigues L."/>
            <person name="Saibo N.J.M."/>
            <person name="Varela M.C."/>
            <person name="Egas C."/>
            <person name="Matos J."/>
            <person name="Miguel C.M."/>
            <person name="Oliveira M.M."/>
            <person name="Ricardo C.P."/>
            <person name="Goncalves S."/>
        </authorList>
    </citation>
    <scope>NUCLEOTIDE SEQUENCE [LARGE SCALE GENOMIC DNA]</scope>
    <source>
        <strain evidence="11">HL8</strain>
    </source>
</reference>
<evidence type="ECO:0000256" key="6">
    <source>
        <dbReference type="ARBA" id="ARBA00022989"/>
    </source>
</evidence>
<sequence>MKKPMSFNGLSQIQQSQPATNSLTLESLESSVHNLMKSWYRRQRWQLIFNSTQQDQDLNRAPWRIQLAKFLESTSVRIIAILLLLLDLIFTILELSSSLLSCPPNTNKQIQKVWYHWVGIAILSMLSARIVALAVGLGRSFFRRPGYVVDSVVLMVALVLEAFLEGRGGGLLVVVSLWRVVRVVESAFELSDEAIEAQIKVIVSQFEAVREENRRLSETIAEKDKMIEKLREEVDQCTYVDMLEMGAEPLIRSQRNDRPHRPTD</sequence>
<keyword evidence="5" id="KW-0851">Voltage-gated channel</keyword>
<name>A0AAW0M7D5_QUESU</name>
<protein>
    <submittedName>
        <fullName evidence="11">Voltage-gated hydrogen channel 1</fullName>
    </submittedName>
</protein>
<evidence type="ECO:0000313" key="11">
    <source>
        <dbReference type="EMBL" id="KAK7859357.1"/>
    </source>
</evidence>
<evidence type="ECO:0000256" key="1">
    <source>
        <dbReference type="ARBA" id="ARBA00004651"/>
    </source>
</evidence>
<dbReference type="EMBL" id="PKMF04000013">
    <property type="protein sequence ID" value="KAK7859357.1"/>
    <property type="molecule type" value="Genomic_DNA"/>
</dbReference>
<evidence type="ECO:0000256" key="4">
    <source>
        <dbReference type="ARBA" id="ARBA00022692"/>
    </source>
</evidence>
<comment type="caution">
    <text evidence="11">The sequence shown here is derived from an EMBL/GenBank/DDBJ whole genome shotgun (WGS) entry which is preliminary data.</text>
</comment>
<dbReference type="Gene3D" id="1.20.120.350">
    <property type="entry name" value="Voltage-gated potassium channels. Chain C"/>
    <property type="match status" value="1"/>
</dbReference>
<evidence type="ECO:0000256" key="5">
    <source>
        <dbReference type="ARBA" id="ARBA00022882"/>
    </source>
</evidence>
<reference evidence="11" key="3">
    <citation type="submission" date="2023-07" db="EMBL/GenBank/DDBJ databases">
        <title>An improved reference 1 genome and first organelle genomes of Quercus suber.</title>
        <authorList>
            <consortium name="Genosuber Consortium"/>
            <person name="Usie A."/>
            <person name="Serra O."/>
            <person name="Barros P."/>
        </authorList>
    </citation>
    <scope>NUCLEOTIDE SEQUENCE</scope>
    <source>
        <strain evidence="11">HL8</strain>
        <tissue evidence="11">Leaves</tissue>
    </source>
</reference>
<keyword evidence="2" id="KW-0813">Transport</keyword>
<keyword evidence="7" id="KW-0406">Ion transport</keyword>
<keyword evidence="4 10" id="KW-0812">Transmembrane</keyword>
<proteinExistence type="predicted"/>
<evidence type="ECO:0000256" key="7">
    <source>
        <dbReference type="ARBA" id="ARBA00023065"/>
    </source>
</evidence>
<dbReference type="PANTHER" id="PTHR46480:SF1">
    <property type="entry name" value="VOLTAGE-GATED HYDROGEN CHANNEL 1"/>
    <property type="match status" value="1"/>
</dbReference>
<accession>A0AAW0M7D5</accession>
<organism evidence="11">
    <name type="scientific">Quercus suber</name>
    <name type="common">Cork oak</name>
    <dbReference type="NCBI Taxonomy" id="58331"/>
    <lineage>
        <taxon>Eukaryota</taxon>
        <taxon>Viridiplantae</taxon>
        <taxon>Streptophyta</taxon>
        <taxon>Embryophyta</taxon>
        <taxon>Tracheophyta</taxon>
        <taxon>Spermatophyta</taxon>
        <taxon>Magnoliopsida</taxon>
        <taxon>eudicotyledons</taxon>
        <taxon>Gunneridae</taxon>
        <taxon>Pentapetalae</taxon>
        <taxon>rosids</taxon>
        <taxon>fabids</taxon>
        <taxon>Fagales</taxon>
        <taxon>Fagaceae</taxon>
        <taxon>Quercus</taxon>
    </lineage>
</organism>
<dbReference type="AlphaFoldDB" id="A0AAW0M7D5"/>
<reference evidence="11" key="1">
    <citation type="submission" date="2017-12" db="EMBL/GenBank/DDBJ databases">
        <authorList>
            <person name="Barbosa P."/>
            <person name="Usie A."/>
            <person name="Ramos A.M."/>
        </authorList>
    </citation>
    <scope>NUCLEOTIDE SEQUENCE</scope>
    <source>
        <strain evidence="11">HL8</strain>
        <tissue evidence="11">Leaves</tissue>
    </source>
</reference>
<keyword evidence="6 10" id="KW-1133">Transmembrane helix</keyword>
<gene>
    <name evidence="11" type="primary">HVCN1</name>
    <name evidence="11" type="ORF">CFP56_006812</name>
</gene>
<keyword evidence="8 10" id="KW-0472">Membrane</keyword>
<dbReference type="GO" id="GO:0034702">
    <property type="term" value="C:monoatomic ion channel complex"/>
    <property type="evidence" value="ECO:0007669"/>
    <property type="project" value="UniProtKB-KW"/>
</dbReference>
<evidence type="ECO:0000256" key="8">
    <source>
        <dbReference type="ARBA" id="ARBA00023136"/>
    </source>
</evidence>
<dbReference type="PANTHER" id="PTHR46480">
    <property type="entry name" value="F20B24.22"/>
    <property type="match status" value="1"/>
</dbReference>
<dbReference type="GO" id="GO:0030171">
    <property type="term" value="F:voltage-gated proton channel activity"/>
    <property type="evidence" value="ECO:0007669"/>
    <property type="project" value="InterPro"/>
</dbReference>
<evidence type="ECO:0000256" key="3">
    <source>
        <dbReference type="ARBA" id="ARBA00022475"/>
    </source>
</evidence>
<evidence type="ECO:0000256" key="2">
    <source>
        <dbReference type="ARBA" id="ARBA00022448"/>
    </source>
</evidence>
<dbReference type="InterPro" id="IPR031846">
    <property type="entry name" value="Hvcn1"/>
</dbReference>
<comment type="subcellular location">
    <subcellularLocation>
        <location evidence="1">Cell membrane</location>
        <topology evidence="1">Multi-pass membrane protein</topology>
    </subcellularLocation>
</comment>
<keyword evidence="3" id="KW-1003">Cell membrane</keyword>
<dbReference type="InterPro" id="IPR027359">
    <property type="entry name" value="Volt_channel_dom_sf"/>
</dbReference>
<feature type="transmembrane region" description="Helical" evidence="10">
    <location>
        <begin position="113"/>
        <end position="135"/>
    </location>
</feature>
<evidence type="ECO:0000256" key="9">
    <source>
        <dbReference type="ARBA" id="ARBA00023303"/>
    </source>
</evidence>
<evidence type="ECO:0000256" key="10">
    <source>
        <dbReference type="SAM" id="Phobius"/>
    </source>
</evidence>
<feature type="transmembrane region" description="Helical" evidence="10">
    <location>
        <begin position="74"/>
        <end position="93"/>
    </location>
</feature>